<evidence type="ECO:0000256" key="10">
    <source>
        <dbReference type="SAM" id="Phobius"/>
    </source>
</evidence>
<comment type="function">
    <text evidence="1">Exerts its effect at some terminal stage of cytochrome c oxidase synthesis, probably by being involved in the insertion of the copper B into subunit I.</text>
</comment>
<accession>A0A1H7FSI5</accession>
<dbReference type="Gene3D" id="2.60.370.10">
    <property type="entry name" value="Ctag/Cox11"/>
    <property type="match status" value="1"/>
</dbReference>
<evidence type="ECO:0000256" key="8">
    <source>
        <dbReference type="ARBA" id="ARBA00023008"/>
    </source>
</evidence>
<dbReference type="PANTHER" id="PTHR21320:SF3">
    <property type="entry name" value="CYTOCHROME C OXIDASE ASSEMBLY PROTEIN COX11, MITOCHONDRIAL-RELATED"/>
    <property type="match status" value="1"/>
</dbReference>
<evidence type="ECO:0000256" key="1">
    <source>
        <dbReference type="ARBA" id="ARBA00004007"/>
    </source>
</evidence>
<feature type="transmembrane region" description="Helical" evidence="10">
    <location>
        <begin position="21"/>
        <end position="39"/>
    </location>
</feature>
<dbReference type="STRING" id="650850.SAMN04488129_101195"/>
<dbReference type="OrthoDB" id="9804841at2"/>
<keyword evidence="9 10" id="KW-0472">Membrane</keyword>
<keyword evidence="5 10" id="KW-0812">Transmembrane</keyword>
<organism evidence="11 12">
    <name type="scientific">Halomonas daqiaonensis</name>
    <dbReference type="NCBI Taxonomy" id="650850"/>
    <lineage>
        <taxon>Bacteria</taxon>
        <taxon>Pseudomonadati</taxon>
        <taxon>Pseudomonadota</taxon>
        <taxon>Gammaproteobacteria</taxon>
        <taxon>Oceanospirillales</taxon>
        <taxon>Halomonadaceae</taxon>
        <taxon>Halomonas</taxon>
    </lineage>
</organism>
<evidence type="ECO:0000256" key="3">
    <source>
        <dbReference type="ARBA" id="ARBA00009620"/>
    </source>
</evidence>
<evidence type="ECO:0000256" key="2">
    <source>
        <dbReference type="ARBA" id="ARBA00004382"/>
    </source>
</evidence>
<comment type="similarity">
    <text evidence="3">Belongs to the COX11/CtaG family.</text>
</comment>
<keyword evidence="8" id="KW-0186">Copper</keyword>
<dbReference type="Pfam" id="PF04442">
    <property type="entry name" value="CtaG_Cox11"/>
    <property type="match status" value="1"/>
</dbReference>
<evidence type="ECO:0000256" key="7">
    <source>
        <dbReference type="ARBA" id="ARBA00022989"/>
    </source>
</evidence>
<dbReference type="AlphaFoldDB" id="A0A1H7FSI5"/>
<evidence type="ECO:0000256" key="9">
    <source>
        <dbReference type="ARBA" id="ARBA00023136"/>
    </source>
</evidence>
<dbReference type="InterPro" id="IPR023471">
    <property type="entry name" value="CtaG/Cox11_dom_sf"/>
</dbReference>
<proteinExistence type="inferred from homology"/>
<evidence type="ECO:0000256" key="5">
    <source>
        <dbReference type="ARBA" id="ARBA00022692"/>
    </source>
</evidence>
<name>A0A1H7FSI5_9GAMM</name>
<comment type="subcellular location">
    <subcellularLocation>
        <location evidence="2">Cell inner membrane</location>
        <topology evidence="2">Single-pass type II membrane protein</topology>
        <orientation evidence="2">Periplasmic side</orientation>
    </subcellularLocation>
</comment>
<dbReference type="EMBL" id="FOBC01000001">
    <property type="protein sequence ID" value="SEK28861.1"/>
    <property type="molecule type" value="Genomic_DNA"/>
</dbReference>
<dbReference type="RefSeq" id="WP_089709775.1">
    <property type="nucleotide sequence ID" value="NZ_FOBC01000001.1"/>
</dbReference>
<keyword evidence="6" id="KW-0735">Signal-anchor</keyword>
<keyword evidence="7 10" id="KW-1133">Transmembrane helix</keyword>
<evidence type="ECO:0000313" key="11">
    <source>
        <dbReference type="EMBL" id="SEK28861.1"/>
    </source>
</evidence>
<dbReference type="GO" id="GO:0005507">
    <property type="term" value="F:copper ion binding"/>
    <property type="evidence" value="ECO:0007669"/>
    <property type="project" value="InterPro"/>
</dbReference>
<dbReference type="InterPro" id="IPR007533">
    <property type="entry name" value="Cyt_c_oxidase_assmbl_CtaG"/>
</dbReference>
<dbReference type="NCBIfam" id="NF003465">
    <property type="entry name" value="PRK05089.1"/>
    <property type="match status" value="1"/>
</dbReference>
<evidence type="ECO:0000313" key="12">
    <source>
        <dbReference type="Proteomes" id="UP000198807"/>
    </source>
</evidence>
<gene>
    <name evidence="11" type="ORF">SAMN04488129_101195</name>
</gene>
<keyword evidence="12" id="KW-1185">Reference proteome</keyword>
<dbReference type="Proteomes" id="UP000198807">
    <property type="component" value="Unassembled WGS sequence"/>
</dbReference>
<evidence type="ECO:0000256" key="6">
    <source>
        <dbReference type="ARBA" id="ARBA00022968"/>
    </source>
</evidence>
<protein>
    <recommendedName>
        <fullName evidence="4">Cytochrome c oxidase assembly protein CtaG</fullName>
    </recommendedName>
</protein>
<evidence type="ECO:0000256" key="4">
    <source>
        <dbReference type="ARBA" id="ARBA00015384"/>
    </source>
</evidence>
<dbReference type="PANTHER" id="PTHR21320">
    <property type="entry name" value="CYTOCHROME C OXIDASE ASSEMBLY PROTEIN COX11-RELATED"/>
    <property type="match status" value="1"/>
</dbReference>
<dbReference type="GO" id="GO:0005886">
    <property type="term" value="C:plasma membrane"/>
    <property type="evidence" value="ECO:0007669"/>
    <property type="project" value="UniProtKB-SubCell"/>
</dbReference>
<sequence length="198" mass="21742">MSHHDEQATNRDGVRRTVTRTLVVLAGMFAFAFALVPLYDVFCEVTGLNGKTSNTAQMLVHEEVDTSRMVTVQFITRASAGLPWELDVETRQVRVHPGQSNEVSFTFRNRGGEASHAKAVPSVSPSEASVHLRKLSCFCFQEQRLAGGERLEAPLVFQLTRDLPADIKTVTLVYTLYPVQPAQAAVSPRGPIEEGDSA</sequence>
<dbReference type="SUPFAM" id="SSF110111">
    <property type="entry name" value="Ctag/Cox11"/>
    <property type="match status" value="1"/>
</dbReference>
<dbReference type="PIRSF" id="PIRSF005413">
    <property type="entry name" value="COX11"/>
    <property type="match status" value="1"/>
</dbReference>
<reference evidence="12" key="1">
    <citation type="submission" date="2016-10" db="EMBL/GenBank/DDBJ databases">
        <authorList>
            <person name="Varghese N."/>
            <person name="Submissions S."/>
        </authorList>
    </citation>
    <scope>NUCLEOTIDE SEQUENCE [LARGE SCALE GENOMIC DNA]</scope>
    <source>
        <strain evidence="12">CGMCC 1.9150</strain>
    </source>
</reference>